<dbReference type="Gene3D" id="2.120.10.30">
    <property type="entry name" value="TolB, C-terminal domain"/>
    <property type="match status" value="1"/>
</dbReference>
<gene>
    <name evidence="3" type="ORF">DFR44_1038</name>
</gene>
<accession>A0A4R6YAE1</accession>
<reference evidence="3 4" key="1">
    <citation type="submission" date="2019-03" db="EMBL/GenBank/DDBJ databases">
        <title>Genomic Encyclopedia of Type Strains, Phase IV (KMG-IV): sequencing the most valuable type-strain genomes for metagenomic binning, comparative biology and taxonomic classification.</title>
        <authorList>
            <person name="Goeker M."/>
        </authorList>
    </citation>
    <scope>NUCLEOTIDE SEQUENCE [LARGE SCALE GENOMIC DNA]</scope>
    <source>
        <strain evidence="3 4">DSM 102852</strain>
    </source>
</reference>
<dbReference type="OrthoDB" id="9124170at2"/>
<name>A0A4R6YAE1_9BURK</name>
<keyword evidence="1" id="KW-0732">Signal</keyword>
<dbReference type="Proteomes" id="UP000294480">
    <property type="component" value="Unassembled WGS sequence"/>
</dbReference>
<dbReference type="RefSeq" id="WP_133619047.1">
    <property type="nucleotide sequence ID" value="NZ_SNZE01000003.1"/>
</dbReference>
<dbReference type="Pfam" id="PF08450">
    <property type="entry name" value="SGL"/>
    <property type="match status" value="1"/>
</dbReference>
<sequence>MKKNLMLAVLTASFMWSSGVGFAKEATAPQMHMPVIQGDISDLPGVESIVFDKKSNAYFASLQAGSTVGDGSIVMISADAKKVIKTVATGLNDPKGITIVGNQLYVGDLSQLVQVDLTTGVVTKHSPEGAQFLNDTVADSQGRIYVSDMFTSAIYRLEHGKVTLWMQSAELENPNGLLFVKGDLYVAAWGRFTDGKPLNATQGRLLKVNPKTKVITPVTAQALGNLDGLQLDGKGNFIVSDWKKAAVYSITPVGVVTQLLSLPQGAGDVFYSAQKKLLMVPMSREGKVRRYTW</sequence>
<protein>
    <submittedName>
        <fullName evidence="3">Sugar lactone lactonase YvrE</fullName>
    </submittedName>
</protein>
<dbReference type="InterPro" id="IPR013658">
    <property type="entry name" value="SGL"/>
</dbReference>
<dbReference type="InterPro" id="IPR011042">
    <property type="entry name" value="6-blade_b-propeller_TolB-like"/>
</dbReference>
<evidence type="ECO:0000259" key="2">
    <source>
        <dbReference type="Pfam" id="PF08450"/>
    </source>
</evidence>
<evidence type="ECO:0000313" key="4">
    <source>
        <dbReference type="Proteomes" id="UP000294480"/>
    </source>
</evidence>
<proteinExistence type="predicted"/>
<feature type="signal peptide" evidence="1">
    <location>
        <begin position="1"/>
        <end position="23"/>
    </location>
</feature>
<feature type="chain" id="PRO_5020441124" evidence="1">
    <location>
        <begin position="24"/>
        <end position="293"/>
    </location>
</feature>
<evidence type="ECO:0000256" key="1">
    <source>
        <dbReference type="SAM" id="SignalP"/>
    </source>
</evidence>
<dbReference type="AlphaFoldDB" id="A0A4R6YAE1"/>
<feature type="domain" description="SMP-30/Gluconolactonase/LRE-like region" evidence="2">
    <location>
        <begin position="95"/>
        <end position="263"/>
    </location>
</feature>
<evidence type="ECO:0000313" key="3">
    <source>
        <dbReference type="EMBL" id="TDR32495.1"/>
    </source>
</evidence>
<organism evidence="3 4">
    <name type="scientific">Hydromonas duriensis</name>
    <dbReference type="NCBI Taxonomy" id="1527608"/>
    <lineage>
        <taxon>Bacteria</taxon>
        <taxon>Pseudomonadati</taxon>
        <taxon>Pseudomonadota</taxon>
        <taxon>Betaproteobacteria</taxon>
        <taxon>Burkholderiales</taxon>
        <taxon>Burkholderiaceae</taxon>
        <taxon>Hydromonas</taxon>
    </lineage>
</organism>
<keyword evidence="4" id="KW-1185">Reference proteome</keyword>
<dbReference type="EMBL" id="SNZE01000003">
    <property type="protein sequence ID" value="TDR32495.1"/>
    <property type="molecule type" value="Genomic_DNA"/>
</dbReference>
<comment type="caution">
    <text evidence="3">The sequence shown here is derived from an EMBL/GenBank/DDBJ whole genome shotgun (WGS) entry which is preliminary data.</text>
</comment>
<dbReference type="SUPFAM" id="SSF63829">
    <property type="entry name" value="Calcium-dependent phosphotriesterase"/>
    <property type="match status" value="1"/>
</dbReference>